<comment type="caution">
    <text evidence="2">The sequence shown here is derived from an EMBL/GenBank/DDBJ whole genome shotgun (WGS) entry which is preliminary data.</text>
</comment>
<name>A0A916SRX6_9MICO</name>
<dbReference type="RefSeq" id="WP_188511523.1">
    <property type="nucleotide sequence ID" value="NZ_BMGB01000002.1"/>
</dbReference>
<proteinExistence type="predicted"/>
<keyword evidence="3" id="KW-1185">Reference proteome</keyword>
<feature type="chain" id="PRO_5038475377" evidence="1">
    <location>
        <begin position="31"/>
        <end position="118"/>
    </location>
</feature>
<keyword evidence="1" id="KW-0732">Signal</keyword>
<evidence type="ECO:0000313" key="3">
    <source>
        <dbReference type="Proteomes" id="UP000606922"/>
    </source>
</evidence>
<evidence type="ECO:0000256" key="1">
    <source>
        <dbReference type="SAM" id="SignalP"/>
    </source>
</evidence>
<sequence length="118" mass="12413">MKSITFASGTLITSTAVASALLEYASQLSAANNSVIVDVPALEADGTITTHNIVLSSAIQFDVADVEVDSDAFTDESEFPVPEMPQLDDMVAVEPRATAAEDAKNFDRAIADIDSAFD</sequence>
<evidence type="ECO:0000313" key="2">
    <source>
        <dbReference type="EMBL" id="GGB13142.1"/>
    </source>
</evidence>
<dbReference type="Proteomes" id="UP000606922">
    <property type="component" value="Unassembled WGS sequence"/>
</dbReference>
<dbReference type="EMBL" id="BMGB01000002">
    <property type="protein sequence ID" value="GGB13142.1"/>
    <property type="molecule type" value="Genomic_DNA"/>
</dbReference>
<gene>
    <name evidence="2" type="ORF">GCM10010979_29460</name>
</gene>
<organism evidence="2 3">
    <name type="scientific">Conyzicola nivalis</name>
    <dbReference type="NCBI Taxonomy" id="1477021"/>
    <lineage>
        <taxon>Bacteria</taxon>
        <taxon>Bacillati</taxon>
        <taxon>Actinomycetota</taxon>
        <taxon>Actinomycetes</taxon>
        <taxon>Micrococcales</taxon>
        <taxon>Microbacteriaceae</taxon>
        <taxon>Conyzicola</taxon>
    </lineage>
</organism>
<dbReference type="AlphaFoldDB" id="A0A916SRX6"/>
<reference evidence="2" key="2">
    <citation type="submission" date="2020-09" db="EMBL/GenBank/DDBJ databases">
        <authorList>
            <person name="Sun Q."/>
            <person name="Zhou Y."/>
        </authorList>
    </citation>
    <scope>NUCLEOTIDE SEQUENCE</scope>
    <source>
        <strain evidence="2">CGMCC 1.12813</strain>
    </source>
</reference>
<accession>A0A916SRX6</accession>
<protein>
    <submittedName>
        <fullName evidence="2">Uncharacterized protein</fullName>
    </submittedName>
</protein>
<feature type="signal peptide" evidence="1">
    <location>
        <begin position="1"/>
        <end position="30"/>
    </location>
</feature>
<reference evidence="2" key="1">
    <citation type="journal article" date="2014" name="Int. J. Syst. Evol. Microbiol.">
        <title>Complete genome sequence of Corynebacterium casei LMG S-19264T (=DSM 44701T), isolated from a smear-ripened cheese.</title>
        <authorList>
            <consortium name="US DOE Joint Genome Institute (JGI-PGF)"/>
            <person name="Walter F."/>
            <person name="Albersmeier A."/>
            <person name="Kalinowski J."/>
            <person name="Ruckert C."/>
        </authorList>
    </citation>
    <scope>NUCLEOTIDE SEQUENCE</scope>
    <source>
        <strain evidence="2">CGMCC 1.12813</strain>
    </source>
</reference>